<dbReference type="Gene3D" id="3.40.1000.10">
    <property type="entry name" value="Mog1/PsbP, alpha/beta/alpha sandwich"/>
    <property type="match status" value="1"/>
</dbReference>
<keyword evidence="2" id="KW-1185">Reference proteome</keyword>
<dbReference type="AlphaFoldDB" id="A0A0U4EAV6"/>
<accession>A0A0U4EAV6</accession>
<dbReference type="EMBL" id="CP013862">
    <property type="protein sequence ID" value="ALX50396.1"/>
    <property type="molecule type" value="Genomic_DNA"/>
</dbReference>
<dbReference type="KEGG" id="lao:AOX59_18520"/>
<organism evidence="1 2">
    <name type="scientific">Lentibacillus amyloliquefaciens</name>
    <dbReference type="NCBI Taxonomy" id="1472767"/>
    <lineage>
        <taxon>Bacteria</taxon>
        <taxon>Bacillati</taxon>
        <taxon>Bacillota</taxon>
        <taxon>Bacilli</taxon>
        <taxon>Bacillales</taxon>
        <taxon>Bacillaceae</taxon>
        <taxon>Lentibacillus</taxon>
    </lineage>
</organism>
<dbReference type="RefSeq" id="WP_068447868.1">
    <property type="nucleotide sequence ID" value="NZ_CP013862.1"/>
</dbReference>
<reference evidence="1 2" key="1">
    <citation type="submission" date="2016-01" db="EMBL/GenBank/DDBJ databases">
        <title>Complete genome sequence of strain Lentibacillus amyloliquefaciens LAM0015T isolated from saline sediment.</title>
        <authorList>
            <person name="Wang J.-L."/>
            <person name="He M.-X."/>
        </authorList>
    </citation>
    <scope>NUCLEOTIDE SEQUENCE [LARGE SCALE GENOMIC DNA]</scope>
    <source>
        <strain evidence="1 2">LAM0015</strain>
    </source>
</reference>
<evidence type="ECO:0000313" key="2">
    <source>
        <dbReference type="Proteomes" id="UP000050331"/>
    </source>
</evidence>
<dbReference type="OrthoDB" id="2085515at2"/>
<proteinExistence type="predicted"/>
<gene>
    <name evidence="1" type="ORF">AOX59_18520</name>
</gene>
<dbReference type="STRING" id="1472767.AOX59_18520"/>
<evidence type="ECO:0000313" key="1">
    <source>
        <dbReference type="EMBL" id="ALX50396.1"/>
    </source>
</evidence>
<name>A0A0U4EAV6_9BACI</name>
<protein>
    <submittedName>
        <fullName evidence="1">Uncharacterized protein</fullName>
    </submittedName>
</protein>
<sequence>MDNFIPLNIYGIGIKHPQNWQIFINPNNKFTFHEGLIKIDKVTIAKKTATSLSIRWANMRENVNLDDYINVLEKQFQKKEKRSRHKDRYKINEKIKCTVDGKNAYLLKNEFVANHSIYRIFGKDELVKVLQLLFYSEQSNRMVVASLSTTPEELEENEDTFIEILMSLHEQIDQTAKNDAHYWPMVSEG</sequence>
<dbReference type="Proteomes" id="UP000050331">
    <property type="component" value="Chromosome"/>
</dbReference>